<feature type="transmembrane region" description="Helical" evidence="5">
    <location>
        <begin position="76"/>
        <end position="100"/>
    </location>
</feature>
<dbReference type="GO" id="GO:0016020">
    <property type="term" value="C:membrane"/>
    <property type="evidence" value="ECO:0007669"/>
    <property type="project" value="UniProtKB-SubCell"/>
</dbReference>
<name>A0A1N7LYQ0_9BACL</name>
<protein>
    <submittedName>
        <fullName evidence="6">Uncharacterized membrane protein, required for colicin V production</fullName>
    </submittedName>
</protein>
<dbReference type="RefSeq" id="WP_076524732.1">
    <property type="nucleotide sequence ID" value="NZ_CP048103.1"/>
</dbReference>
<dbReference type="OrthoDB" id="1809613at2"/>
<dbReference type="Proteomes" id="UP000186795">
    <property type="component" value="Unassembled WGS sequence"/>
</dbReference>
<feature type="transmembrane region" description="Helical" evidence="5">
    <location>
        <begin position="112"/>
        <end position="136"/>
    </location>
</feature>
<keyword evidence="2 5" id="KW-0812">Transmembrane</keyword>
<evidence type="ECO:0000256" key="4">
    <source>
        <dbReference type="ARBA" id="ARBA00023136"/>
    </source>
</evidence>
<evidence type="ECO:0000313" key="7">
    <source>
        <dbReference type="Proteomes" id="UP000186795"/>
    </source>
</evidence>
<comment type="subcellular location">
    <subcellularLocation>
        <location evidence="1">Membrane</location>
        <topology evidence="1">Multi-pass membrane protein</topology>
    </subcellularLocation>
</comment>
<dbReference type="InterPro" id="IPR003825">
    <property type="entry name" value="Colicin-V_CvpA"/>
</dbReference>
<keyword evidence="7" id="KW-1185">Reference proteome</keyword>
<dbReference type="AlphaFoldDB" id="A0A1N7LYQ0"/>
<dbReference type="PANTHER" id="PTHR37306:SF1">
    <property type="entry name" value="COLICIN V PRODUCTION PROTEIN"/>
    <property type="match status" value="1"/>
</dbReference>
<accession>A0A1N7LYQ0</accession>
<keyword evidence="4 5" id="KW-0472">Membrane</keyword>
<evidence type="ECO:0000256" key="3">
    <source>
        <dbReference type="ARBA" id="ARBA00022989"/>
    </source>
</evidence>
<keyword evidence="3 5" id="KW-1133">Transmembrane helix</keyword>
<feature type="transmembrane region" description="Helical" evidence="5">
    <location>
        <begin position="28"/>
        <end position="45"/>
    </location>
</feature>
<dbReference type="EMBL" id="FTOD01000005">
    <property type="protein sequence ID" value="SIS78970.1"/>
    <property type="molecule type" value="Genomic_DNA"/>
</dbReference>
<evidence type="ECO:0000256" key="1">
    <source>
        <dbReference type="ARBA" id="ARBA00004141"/>
    </source>
</evidence>
<dbReference type="GO" id="GO:0009403">
    <property type="term" value="P:toxin biosynthetic process"/>
    <property type="evidence" value="ECO:0007669"/>
    <property type="project" value="InterPro"/>
</dbReference>
<evidence type="ECO:0000313" key="6">
    <source>
        <dbReference type="EMBL" id="SIS78970.1"/>
    </source>
</evidence>
<evidence type="ECO:0000256" key="5">
    <source>
        <dbReference type="SAM" id="Phobius"/>
    </source>
</evidence>
<dbReference type="Pfam" id="PF02674">
    <property type="entry name" value="Colicin_V"/>
    <property type="match status" value="1"/>
</dbReference>
<reference evidence="7" key="1">
    <citation type="submission" date="2017-01" db="EMBL/GenBank/DDBJ databases">
        <authorList>
            <person name="Varghese N."/>
            <person name="Submissions S."/>
        </authorList>
    </citation>
    <scope>NUCLEOTIDE SEQUENCE [LARGE SCALE GENOMIC DNA]</scope>
    <source>
        <strain evidence="7">DSM 45196</strain>
    </source>
</reference>
<organism evidence="6 7">
    <name type="scientific">Kroppenstedtia eburnea</name>
    <dbReference type="NCBI Taxonomy" id="714067"/>
    <lineage>
        <taxon>Bacteria</taxon>
        <taxon>Bacillati</taxon>
        <taxon>Bacillota</taxon>
        <taxon>Bacilli</taxon>
        <taxon>Bacillales</taxon>
        <taxon>Thermoactinomycetaceae</taxon>
        <taxon>Kroppenstedtia</taxon>
    </lineage>
</organism>
<sequence>MNLLDGLILLLLIGGLFSGYKKGLIKGTVSLIGMLAAVVVAWKFSPDLGPALMEIIPLPETVSDSSLPLFFLEKPIYTALAFVLLFLVTRLLFSIVANILTAVADLPVLAQINGLGGALVGFLKALLLIFVVVNLLHILPWDTGQEAVTGSSISRGILQLTPDFSGESVHTTRS</sequence>
<proteinExistence type="predicted"/>
<evidence type="ECO:0000256" key="2">
    <source>
        <dbReference type="ARBA" id="ARBA00022692"/>
    </source>
</evidence>
<dbReference type="PANTHER" id="PTHR37306">
    <property type="entry name" value="COLICIN V PRODUCTION PROTEIN"/>
    <property type="match status" value="1"/>
</dbReference>
<gene>
    <name evidence="6" type="ORF">SAMN05421790_10579</name>
</gene>